<organism evidence="4 5">
    <name type="scientific">Bacteroides ovatus</name>
    <dbReference type="NCBI Taxonomy" id="28116"/>
    <lineage>
        <taxon>Bacteria</taxon>
        <taxon>Pseudomonadati</taxon>
        <taxon>Bacteroidota</taxon>
        <taxon>Bacteroidia</taxon>
        <taxon>Bacteroidales</taxon>
        <taxon>Bacteroidaceae</taxon>
        <taxon>Bacteroides</taxon>
    </lineage>
</organism>
<gene>
    <name evidence="4" type="ORF">DW206_21940</name>
    <name evidence="3" type="ORF">PQ628_22390</name>
</gene>
<dbReference type="InterPro" id="IPR052574">
    <property type="entry name" value="CDIRP"/>
</dbReference>
<dbReference type="EMBL" id="JAQQPO010000033">
    <property type="protein sequence ID" value="MDC7960948.1"/>
    <property type="molecule type" value="Genomic_DNA"/>
</dbReference>
<dbReference type="AlphaFoldDB" id="A0A1Y4PGI2"/>
<dbReference type="RefSeq" id="WP_055168091.1">
    <property type="nucleotide sequence ID" value="NZ_CACRTD010000020.1"/>
</dbReference>
<dbReference type="Proteomes" id="UP001215078">
    <property type="component" value="Unassembled WGS sequence"/>
</dbReference>
<protein>
    <submittedName>
        <fullName evidence="4">Leucine-rich repeat domain-containing protein</fullName>
    </submittedName>
</protein>
<evidence type="ECO:0000313" key="4">
    <source>
        <dbReference type="EMBL" id="RHH40898.1"/>
    </source>
</evidence>
<evidence type="ECO:0000256" key="1">
    <source>
        <dbReference type="ARBA" id="ARBA00022614"/>
    </source>
</evidence>
<sequence>MRILIWGMMLFTSLHVYSATLPGFKGNLADKIHPSLKMALLKEEMISDTSYISLLEIKAIEKLELQTDFRVWDRQSRKSCSFKISSLEGLEYFTSLRYLEIEGRRRDTILHIPSFSVFKELRELKIKDFYLPAVDVSGCRDLVSFTCTGCGLETLDLRKNIYLQKLDCSFNNLSTVDLSRNRRLQSVILKRQTAWGVLDGDERPGVLVKLLLPDNRHAKEGVLKLDCSRNRLENLDIGRLPYLKQLNCSWNKLKTLDVSCNTELRELDCAGNYIGELNLNQNFQLESLVCGQQGYTWICNRNEDYRLLRKLSLPRQKENEAGIYLRKLSIAEVGKEAISVFSEFPYLKELNCEDNELEKIDLSANKELEILNCSGNQIAQLDFSSNRKLHSLNIQGCPLRSLDLIMTAIKNIKCDSYEQRKSLLKRHAIRSLILILKLPEGYHAETIDFRGAGGGAYFRYNSESIALPPQYIRLVVSTNYKK</sequence>
<dbReference type="EMBL" id="QRJR01000031">
    <property type="protein sequence ID" value="RHH40898.1"/>
    <property type="molecule type" value="Genomic_DNA"/>
</dbReference>
<dbReference type="Gene3D" id="3.80.10.10">
    <property type="entry name" value="Ribonuclease Inhibitor"/>
    <property type="match status" value="2"/>
</dbReference>
<evidence type="ECO:0000313" key="3">
    <source>
        <dbReference type="EMBL" id="MDC7960948.1"/>
    </source>
</evidence>
<dbReference type="GO" id="GO:0035591">
    <property type="term" value="F:signaling adaptor activity"/>
    <property type="evidence" value="ECO:0007669"/>
    <property type="project" value="TreeGrafter"/>
</dbReference>
<dbReference type="Proteomes" id="UP000283329">
    <property type="component" value="Unassembled WGS sequence"/>
</dbReference>
<evidence type="ECO:0000256" key="2">
    <source>
        <dbReference type="ARBA" id="ARBA00022737"/>
    </source>
</evidence>
<keyword evidence="2" id="KW-0677">Repeat</keyword>
<dbReference type="SUPFAM" id="SSF52058">
    <property type="entry name" value="L domain-like"/>
    <property type="match status" value="1"/>
</dbReference>
<accession>A0A1Y4PGI2</accession>
<reference evidence="3" key="2">
    <citation type="submission" date="2022-10" db="EMBL/GenBank/DDBJ databases">
        <title>Human gut microbiome strain richness.</title>
        <authorList>
            <person name="Chen-Liaw A."/>
        </authorList>
    </citation>
    <scope>NUCLEOTIDE SEQUENCE</scope>
    <source>
        <strain evidence="3">RTP21484st1_H8_RTP21484_190118</strain>
    </source>
</reference>
<dbReference type="PANTHER" id="PTHR47566">
    <property type="match status" value="1"/>
</dbReference>
<dbReference type="PANTHER" id="PTHR47566:SF1">
    <property type="entry name" value="PROTEIN NUD1"/>
    <property type="match status" value="1"/>
</dbReference>
<name>A0A1Y4PGI2_BACOV</name>
<evidence type="ECO:0000313" key="5">
    <source>
        <dbReference type="Proteomes" id="UP000283329"/>
    </source>
</evidence>
<proteinExistence type="predicted"/>
<dbReference type="InterPro" id="IPR032675">
    <property type="entry name" value="LRR_dom_sf"/>
</dbReference>
<reference evidence="4 5" key="1">
    <citation type="submission" date="2018-08" db="EMBL/GenBank/DDBJ databases">
        <title>A genome reference for cultivated species of the human gut microbiota.</title>
        <authorList>
            <person name="Zou Y."/>
            <person name="Xue W."/>
            <person name="Luo G."/>
        </authorList>
    </citation>
    <scope>NUCLEOTIDE SEQUENCE [LARGE SCALE GENOMIC DNA]</scope>
    <source>
        <strain evidence="4 5">AM17-48</strain>
    </source>
</reference>
<comment type="caution">
    <text evidence="4">The sequence shown here is derived from an EMBL/GenBank/DDBJ whole genome shotgun (WGS) entry which is preliminary data.</text>
</comment>
<keyword evidence="1" id="KW-0433">Leucine-rich repeat</keyword>